<dbReference type="InterPro" id="IPR004046">
    <property type="entry name" value="GST_C"/>
</dbReference>
<evidence type="ECO:0000313" key="5">
    <source>
        <dbReference type="Proteomes" id="UP000800200"/>
    </source>
</evidence>
<dbReference type="SFLD" id="SFLDS00019">
    <property type="entry name" value="Glutathione_Transferase_(cytos"/>
    <property type="match status" value="1"/>
</dbReference>
<proteinExistence type="inferred from homology"/>
<organism evidence="4 5">
    <name type="scientific">Zopfia rhizophila CBS 207.26</name>
    <dbReference type="NCBI Taxonomy" id="1314779"/>
    <lineage>
        <taxon>Eukaryota</taxon>
        <taxon>Fungi</taxon>
        <taxon>Dikarya</taxon>
        <taxon>Ascomycota</taxon>
        <taxon>Pezizomycotina</taxon>
        <taxon>Dothideomycetes</taxon>
        <taxon>Dothideomycetes incertae sedis</taxon>
        <taxon>Zopfiaceae</taxon>
        <taxon>Zopfia</taxon>
    </lineage>
</organism>
<dbReference type="InterPro" id="IPR036282">
    <property type="entry name" value="Glutathione-S-Trfase_C_sf"/>
</dbReference>
<protein>
    <recommendedName>
        <fullName evidence="6">Glutathione S-transferase</fullName>
    </recommendedName>
</protein>
<reference evidence="4" key="1">
    <citation type="journal article" date="2020" name="Stud. Mycol.">
        <title>101 Dothideomycetes genomes: a test case for predicting lifestyles and emergence of pathogens.</title>
        <authorList>
            <person name="Haridas S."/>
            <person name="Albert R."/>
            <person name="Binder M."/>
            <person name="Bloem J."/>
            <person name="Labutti K."/>
            <person name="Salamov A."/>
            <person name="Andreopoulos B."/>
            <person name="Baker S."/>
            <person name="Barry K."/>
            <person name="Bills G."/>
            <person name="Bluhm B."/>
            <person name="Cannon C."/>
            <person name="Castanera R."/>
            <person name="Culley D."/>
            <person name="Daum C."/>
            <person name="Ezra D."/>
            <person name="Gonzalez J."/>
            <person name="Henrissat B."/>
            <person name="Kuo A."/>
            <person name="Liang C."/>
            <person name="Lipzen A."/>
            <person name="Lutzoni F."/>
            <person name="Magnuson J."/>
            <person name="Mondo S."/>
            <person name="Nolan M."/>
            <person name="Ohm R."/>
            <person name="Pangilinan J."/>
            <person name="Park H.-J."/>
            <person name="Ramirez L."/>
            <person name="Alfaro M."/>
            <person name="Sun H."/>
            <person name="Tritt A."/>
            <person name="Yoshinaga Y."/>
            <person name="Zwiers L.-H."/>
            <person name="Turgeon B."/>
            <person name="Goodwin S."/>
            <person name="Spatafora J."/>
            <person name="Crous P."/>
            <person name="Grigoriev I."/>
        </authorList>
    </citation>
    <scope>NUCLEOTIDE SEQUENCE</scope>
    <source>
        <strain evidence="4">CBS 207.26</strain>
    </source>
</reference>
<dbReference type="OrthoDB" id="2309723at2759"/>
<dbReference type="Pfam" id="PF00043">
    <property type="entry name" value="GST_C"/>
    <property type="match status" value="1"/>
</dbReference>
<dbReference type="InterPro" id="IPR036249">
    <property type="entry name" value="Thioredoxin-like_sf"/>
</dbReference>
<evidence type="ECO:0000259" key="2">
    <source>
        <dbReference type="PROSITE" id="PS50404"/>
    </source>
</evidence>
<dbReference type="InterPro" id="IPR004045">
    <property type="entry name" value="Glutathione_S-Trfase_N"/>
</dbReference>
<evidence type="ECO:0000313" key="4">
    <source>
        <dbReference type="EMBL" id="KAF2179049.1"/>
    </source>
</evidence>
<dbReference type="EMBL" id="ML994670">
    <property type="protein sequence ID" value="KAF2179049.1"/>
    <property type="molecule type" value="Genomic_DNA"/>
</dbReference>
<dbReference type="PROSITE" id="PS50405">
    <property type="entry name" value="GST_CTER"/>
    <property type="match status" value="1"/>
</dbReference>
<keyword evidence="5" id="KW-1185">Reference proteome</keyword>
<dbReference type="PANTHER" id="PTHR44051">
    <property type="entry name" value="GLUTATHIONE S-TRANSFERASE-RELATED"/>
    <property type="match status" value="1"/>
</dbReference>
<dbReference type="AlphaFoldDB" id="A0A6A6DLE1"/>
<evidence type="ECO:0000259" key="3">
    <source>
        <dbReference type="PROSITE" id="PS50405"/>
    </source>
</evidence>
<dbReference type="SFLD" id="SFLDG00358">
    <property type="entry name" value="Main_(cytGST)"/>
    <property type="match status" value="1"/>
</dbReference>
<dbReference type="PROSITE" id="PS50404">
    <property type="entry name" value="GST_NTER"/>
    <property type="match status" value="1"/>
</dbReference>
<name>A0A6A6DLE1_9PEZI</name>
<dbReference type="SUPFAM" id="SSF52833">
    <property type="entry name" value="Thioredoxin-like"/>
    <property type="match status" value="1"/>
</dbReference>
<feature type="domain" description="GST N-terminal" evidence="2">
    <location>
        <begin position="9"/>
        <end position="106"/>
    </location>
</feature>
<dbReference type="Proteomes" id="UP000800200">
    <property type="component" value="Unassembled WGS sequence"/>
</dbReference>
<feature type="domain" description="GST C-terminal" evidence="3">
    <location>
        <begin position="128"/>
        <end position="247"/>
    </location>
</feature>
<dbReference type="SUPFAM" id="SSF47616">
    <property type="entry name" value="GST C-terminal domain-like"/>
    <property type="match status" value="1"/>
</dbReference>
<dbReference type="Pfam" id="PF13409">
    <property type="entry name" value="GST_N_2"/>
    <property type="match status" value="1"/>
</dbReference>
<dbReference type="PANTHER" id="PTHR44051:SF9">
    <property type="entry name" value="GLUTATHIONE S-TRANSFERASE 1"/>
    <property type="match status" value="1"/>
</dbReference>
<comment type="similarity">
    <text evidence="1">Belongs to the GST superfamily.</text>
</comment>
<dbReference type="InterPro" id="IPR010987">
    <property type="entry name" value="Glutathione-S-Trfase_C-like"/>
</dbReference>
<evidence type="ECO:0008006" key="6">
    <source>
        <dbReference type="Google" id="ProtNLM"/>
    </source>
</evidence>
<accession>A0A6A6DLE1</accession>
<dbReference type="InterPro" id="IPR040079">
    <property type="entry name" value="Glutathione_S-Trfase"/>
</dbReference>
<sequence length="249" mass="27961">MASQSSSQLTIPTLHHLSSSQSFRVLWALEELSAAHGIEYNLTNYSREGGLAPASLKSIHPLGKSPILTVEDANGGPAPTYQLIPGTLTESKLILQFLADEYSKGLWEPANAEDKRRDIFFQEYSNATVALKIQFALVFDVIPSQLPIGLRQIVGLMVKPIVSFWMNDLQPVYQLMEDALSDEKPWFAGEKIGLADFNMTWPMDVASTRDYFDARKYPKVMKWHMTVKERPAYRKALQKGGSYDLAFGK</sequence>
<dbReference type="Gene3D" id="3.40.30.10">
    <property type="entry name" value="Glutaredoxin"/>
    <property type="match status" value="1"/>
</dbReference>
<gene>
    <name evidence="4" type="ORF">K469DRAFT_717563</name>
</gene>
<evidence type="ECO:0000256" key="1">
    <source>
        <dbReference type="ARBA" id="ARBA00007409"/>
    </source>
</evidence>
<dbReference type="Gene3D" id="1.20.1050.10">
    <property type="match status" value="1"/>
</dbReference>
<dbReference type="CDD" id="cd03046">
    <property type="entry name" value="GST_N_GTT1_like"/>
    <property type="match status" value="1"/>
</dbReference>